<dbReference type="GO" id="GO:0008270">
    <property type="term" value="F:zinc ion binding"/>
    <property type="evidence" value="ECO:0007669"/>
    <property type="project" value="UniProtKB-KW"/>
</dbReference>
<keyword evidence="11" id="KW-1185">Reference proteome</keyword>
<comment type="subcellular location">
    <subcellularLocation>
        <location evidence="1">Nucleus</location>
    </subcellularLocation>
</comment>
<dbReference type="GO" id="GO:0044545">
    <property type="term" value="C:NSL complex"/>
    <property type="evidence" value="ECO:0007669"/>
    <property type="project" value="TreeGrafter"/>
</dbReference>
<reference evidence="10 11" key="1">
    <citation type="submission" date="2017-06" db="EMBL/GenBank/DDBJ databases">
        <title>A platform for efficient transgenesis in Macrostomum lignano, a flatworm model organism for stem cell research.</title>
        <authorList>
            <person name="Berezikov E."/>
        </authorList>
    </citation>
    <scope>NUCLEOTIDE SEQUENCE [LARGE SCALE GENOMIC DNA]</scope>
    <source>
        <strain evidence="10">DV1</strain>
        <tissue evidence="10">Whole organism</tissue>
    </source>
</reference>
<feature type="compositionally biased region" description="Low complexity" evidence="8">
    <location>
        <begin position="599"/>
        <end position="624"/>
    </location>
</feature>
<dbReference type="SUPFAM" id="SSF63748">
    <property type="entry name" value="Tudor/PWWP/MBT"/>
    <property type="match status" value="1"/>
</dbReference>
<dbReference type="SMART" id="SM00355">
    <property type="entry name" value="ZnF_C2H2"/>
    <property type="match status" value="1"/>
</dbReference>
<dbReference type="Gene3D" id="3.30.160.60">
    <property type="entry name" value="Classic Zinc Finger"/>
    <property type="match status" value="1"/>
</dbReference>
<dbReference type="PANTHER" id="PTHR15856">
    <property type="entry name" value="PHD FINGER PROTEIN 20-RELATED"/>
    <property type="match status" value="1"/>
</dbReference>
<evidence type="ECO:0000256" key="5">
    <source>
        <dbReference type="ARBA" id="ARBA00022833"/>
    </source>
</evidence>
<proteinExistence type="predicted"/>
<keyword evidence="6" id="KW-0539">Nucleus</keyword>
<feature type="non-terminal residue" evidence="10">
    <location>
        <position position="1"/>
    </location>
</feature>
<dbReference type="SMART" id="SM00333">
    <property type="entry name" value="TUDOR"/>
    <property type="match status" value="1"/>
</dbReference>
<feature type="compositionally biased region" description="Basic and acidic residues" evidence="8">
    <location>
        <begin position="394"/>
        <end position="408"/>
    </location>
</feature>
<feature type="compositionally biased region" description="Low complexity" evidence="8">
    <location>
        <begin position="271"/>
        <end position="282"/>
    </location>
</feature>
<dbReference type="InterPro" id="IPR001965">
    <property type="entry name" value="Znf_PHD"/>
</dbReference>
<dbReference type="InterPro" id="IPR043449">
    <property type="entry name" value="PHF20-like"/>
</dbReference>
<organism evidence="10 11">
    <name type="scientific">Macrostomum lignano</name>
    <dbReference type="NCBI Taxonomy" id="282301"/>
    <lineage>
        <taxon>Eukaryota</taxon>
        <taxon>Metazoa</taxon>
        <taxon>Spiralia</taxon>
        <taxon>Lophotrochozoa</taxon>
        <taxon>Platyhelminthes</taxon>
        <taxon>Rhabditophora</taxon>
        <taxon>Macrostomorpha</taxon>
        <taxon>Macrostomida</taxon>
        <taxon>Macrostomidae</taxon>
        <taxon>Macrostomum</taxon>
    </lineage>
</organism>
<name>A0A267F0C1_9PLAT</name>
<dbReference type="GO" id="GO:0006357">
    <property type="term" value="P:regulation of transcription by RNA polymerase II"/>
    <property type="evidence" value="ECO:0007669"/>
    <property type="project" value="TreeGrafter"/>
</dbReference>
<feature type="compositionally biased region" description="Pro residues" evidence="8">
    <location>
        <begin position="283"/>
        <end position="296"/>
    </location>
</feature>
<feature type="compositionally biased region" description="Low complexity" evidence="8">
    <location>
        <begin position="220"/>
        <end position="261"/>
    </location>
</feature>
<dbReference type="PANTHER" id="PTHR15856:SF51">
    <property type="entry name" value="MBD-R2"/>
    <property type="match status" value="1"/>
</dbReference>
<dbReference type="Proteomes" id="UP000215902">
    <property type="component" value="Unassembled WGS sequence"/>
</dbReference>
<feature type="compositionally biased region" description="Pro residues" evidence="8">
    <location>
        <begin position="456"/>
        <end position="465"/>
    </location>
</feature>
<gene>
    <name evidence="10" type="ORF">BOX15_Mlig000154g3</name>
</gene>
<accession>A0A267F0C1</accession>
<dbReference type="CDD" id="cd20104">
    <property type="entry name" value="MBT_PHF20L1-like"/>
    <property type="match status" value="1"/>
</dbReference>
<dbReference type="AlphaFoldDB" id="A0A267F0C1"/>
<dbReference type="InterPro" id="IPR011011">
    <property type="entry name" value="Znf_FYVE_PHD"/>
</dbReference>
<evidence type="ECO:0000256" key="7">
    <source>
        <dbReference type="PROSITE-ProRule" id="PRU00042"/>
    </source>
</evidence>
<evidence type="ECO:0000256" key="3">
    <source>
        <dbReference type="ARBA" id="ARBA00022737"/>
    </source>
</evidence>
<evidence type="ECO:0000256" key="1">
    <source>
        <dbReference type="ARBA" id="ARBA00004123"/>
    </source>
</evidence>
<keyword evidence="4 7" id="KW-0863">Zinc-finger</keyword>
<evidence type="ECO:0000256" key="4">
    <source>
        <dbReference type="ARBA" id="ARBA00022771"/>
    </source>
</evidence>
<feature type="region of interest" description="Disordered" evidence="8">
    <location>
        <begin position="220"/>
        <end position="561"/>
    </location>
</feature>
<keyword evidence="2" id="KW-0479">Metal-binding</keyword>
<evidence type="ECO:0000313" key="10">
    <source>
        <dbReference type="EMBL" id="PAA66462.1"/>
    </source>
</evidence>
<dbReference type="GO" id="GO:0005634">
    <property type="term" value="C:nucleus"/>
    <property type="evidence" value="ECO:0007669"/>
    <property type="project" value="UniProtKB-SubCell"/>
</dbReference>
<dbReference type="SMART" id="SM00249">
    <property type="entry name" value="PHD"/>
    <property type="match status" value="1"/>
</dbReference>
<dbReference type="Gene3D" id="3.30.40.10">
    <property type="entry name" value="Zinc/RING finger domain, C3HC4 (zinc finger)"/>
    <property type="match status" value="1"/>
</dbReference>
<dbReference type="PROSITE" id="PS00028">
    <property type="entry name" value="ZINC_FINGER_C2H2_1"/>
    <property type="match status" value="1"/>
</dbReference>
<feature type="region of interest" description="Disordered" evidence="8">
    <location>
        <begin position="883"/>
        <end position="927"/>
    </location>
</feature>
<feature type="compositionally biased region" description="Polar residues" evidence="8">
    <location>
        <begin position="411"/>
        <end position="420"/>
    </location>
</feature>
<evidence type="ECO:0000256" key="8">
    <source>
        <dbReference type="SAM" id="MobiDB-lite"/>
    </source>
</evidence>
<evidence type="ECO:0000313" key="11">
    <source>
        <dbReference type="Proteomes" id="UP000215902"/>
    </source>
</evidence>
<feature type="compositionally biased region" description="Gly residues" evidence="8">
    <location>
        <begin position="883"/>
        <end position="895"/>
    </location>
</feature>
<feature type="region of interest" description="Disordered" evidence="8">
    <location>
        <begin position="178"/>
        <end position="207"/>
    </location>
</feature>
<keyword evidence="5" id="KW-0862">Zinc</keyword>
<dbReference type="PROSITE" id="PS50157">
    <property type="entry name" value="ZINC_FINGER_C2H2_2"/>
    <property type="match status" value="1"/>
</dbReference>
<feature type="compositionally biased region" description="Low complexity" evidence="8">
    <location>
        <begin position="539"/>
        <end position="548"/>
    </location>
</feature>
<feature type="compositionally biased region" description="Low complexity" evidence="8">
    <location>
        <begin position="423"/>
        <end position="442"/>
    </location>
</feature>
<protein>
    <recommendedName>
        <fullName evidence="9">C2H2-type domain-containing protein</fullName>
    </recommendedName>
</protein>
<dbReference type="InterPro" id="IPR016197">
    <property type="entry name" value="Chromo-like_dom_sf"/>
</dbReference>
<sequence>NRPVSRQSQPVMSSLPKRPGLVWQVGEFLEAQDAWGNWTAAKLLAVHEDTKSVLVHYHKWSAKFDEEIEMSSERLRPLNKPTKQSAESAEAAAFQPGDLVLARWRDTLWYQAKVISVDSKGHYSLFFTLDSWKAKGYRASQLKPYDAAEAEAIFAAQWPATGPSEINYDPMVRRIQENSRRRRLEKRGGGVGGGGGGGGDDADDQLMLNSTCPESLLSAELASASSSDAGGASSSQQQQQKQKQQQKQQQQKLSQSFNAASETRRSRRRTAAPQPAKSQAAPQSPPPPSPTPPQEAPEPKQGRLPPLKMTLKIPTNLLLKEEKEAEEAAAAAAIKPEKQQSEYSLTFEECQEDASVSPKQLPDQLSRKRPADSPPAELPASEEASTLPKPSAVEPEHEPLAKRARLDPELEQNSFSSDQNVVAEAGSSAATTAMTTAMMSAEETVESAADASAELLPPPPPPPPQQQGSQHEQRLLKMRVRLPKLSTPSLDRSASVCSPAAPTSAAAVAAAATATSTPGSSAWTADRRRSFFGSGGLGRSNSSATSVGSGSGKRKTSTEPTVPAHWTIETFECDQCGKSFRKEKLLSDHIRFYHRPKGSGRAASSSKAAAAGDNASSSRRSEAATAEDLESLMSSSRDQHDSELASQPATVSKAHHKSSSSSLQSSAAAATAAAAAAAAEASIVAPDKRRVVHCQCGRSGEDDMIQCEVCRAFQHARCASKAVDLRSIPDLYYVCSFCLHPRKEFKSTRRVWHHKWLRQPSSGAQTSPMMDVVRQVMELYAIVQKLKRFNTDIHSRLIKLAPDLAEKSPDEIRQLLQLHSQRQQQQQQQQQVASSAASTSAAAASASGGAVSGRTRLDSVGELADFLPSLELDQLESLLGGSGAGGAGGNGGGEVGEADEIGGVLSLPPPPPVPPPVPPPPPGADANELTALLCTQQALGHVLSIVAAKMSELRERPSVRPLAERTPRTLRPRLPALRNNLAKLRRLAALPKKN</sequence>
<dbReference type="InterPro" id="IPR002999">
    <property type="entry name" value="Tudor"/>
</dbReference>
<feature type="region of interest" description="Disordered" evidence="8">
    <location>
        <begin position="595"/>
        <end position="663"/>
    </location>
</feature>
<evidence type="ECO:0000256" key="2">
    <source>
        <dbReference type="ARBA" id="ARBA00022723"/>
    </source>
</evidence>
<dbReference type="OrthoDB" id="161570at2759"/>
<dbReference type="EMBL" id="NIVC01001557">
    <property type="protein sequence ID" value="PAA66462.1"/>
    <property type="molecule type" value="Genomic_DNA"/>
</dbReference>
<dbReference type="SUPFAM" id="SSF54160">
    <property type="entry name" value="Chromo domain-like"/>
    <property type="match status" value="1"/>
</dbReference>
<feature type="compositionally biased region" description="Pro residues" evidence="8">
    <location>
        <begin position="907"/>
        <end position="923"/>
    </location>
</feature>
<dbReference type="InterPro" id="IPR013083">
    <property type="entry name" value="Znf_RING/FYVE/PHD"/>
</dbReference>
<dbReference type="SUPFAM" id="SSF57903">
    <property type="entry name" value="FYVE/PHD zinc finger"/>
    <property type="match status" value="1"/>
</dbReference>
<evidence type="ECO:0000259" key="9">
    <source>
        <dbReference type="PROSITE" id="PS50157"/>
    </source>
</evidence>
<feature type="compositionally biased region" description="Low complexity" evidence="8">
    <location>
        <begin position="493"/>
        <end position="524"/>
    </location>
</feature>
<dbReference type="STRING" id="282301.A0A267F0C1"/>
<evidence type="ECO:0000256" key="6">
    <source>
        <dbReference type="ARBA" id="ARBA00023242"/>
    </source>
</evidence>
<feature type="compositionally biased region" description="Gly residues" evidence="8">
    <location>
        <begin position="189"/>
        <end position="199"/>
    </location>
</feature>
<keyword evidence="3" id="KW-0677">Repeat</keyword>
<comment type="caution">
    <text evidence="10">The sequence shown here is derived from an EMBL/GenBank/DDBJ whole genome shotgun (WGS) entry which is preliminary data.</text>
</comment>
<dbReference type="InterPro" id="IPR013087">
    <property type="entry name" value="Znf_C2H2_type"/>
</dbReference>
<feature type="domain" description="C2H2-type" evidence="9">
    <location>
        <begin position="571"/>
        <end position="599"/>
    </location>
</feature>
<dbReference type="Gene3D" id="2.30.30.140">
    <property type="match status" value="2"/>
</dbReference>